<name>A0ABW5CQ65_9HYPH</name>
<keyword evidence="5" id="KW-1185">Reference proteome</keyword>
<feature type="domain" description="EamA" evidence="3">
    <location>
        <begin position="145"/>
        <end position="270"/>
    </location>
</feature>
<dbReference type="InterPro" id="IPR000620">
    <property type="entry name" value="EamA_dom"/>
</dbReference>
<dbReference type="Pfam" id="PF00892">
    <property type="entry name" value="EamA"/>
    <property type="match status" value="2"/>
</dbReference>
<dbReference type="RefSeq" id="WP_209738129.1">
    <property type="nucleotide sequence ID" value="NZ_CP072611.1"/>
</dbReference>
<dbReference type="PANTHER" id="PTHR22911">
    <property type="entry name" value="ACYL-MALONYL CONDENSING ENZYME-RELATED"/>
    <property type="match status" value="1"/>
</dbReference>
<feature type="transmembrane region" description="Helical" evidence="2">
    <location>
        <begin position="200"/>
        <end position="219"/>
    </location>
</feature>
<feature type="transmembrane region" description="Helical" evidence="2">
    <location>
        <begin position="231"/>
        <end position="249"/>
    </location>
</feature>
<dbReference type="Proteomes" id="UP001597371">
    <property type="component" value="Unassembled WGS sequence"/>
</dbReference>
<evidence type="ECO:0000313" key="4">
    <source>
        <dbReference type="EMBL" id="MFD2239344.1"/>
    </source>
</evidence>
<feature type="transmembrane region" description="Helical" evidence="2">
    <location>
        <begin position="255"/>
        <end position="273"/>
    </location>
</feature>
<dbReference type="InterPro" id="IPR037185">
    <property type="entry name" value="EmrE-like"/>
</dbReference>
<evidence type="ECO:0000256" key="2">
    <source>
        <dbReference type="SAM" id="Phobius"/>
    </source>
</evidence>
<feature type="region of interest" description="Disordered" evidence="1">
    <location>
        <begin position="281"/>
        <end position="301"/>
    </location>
</feature>
<dbReference type="PANTHER" id="PTHR22911:SF135">
    <property type="entry name" value="BLR4310 PROTEIN"/>
    <property type="match status" value="1"/>
</dbReference>
<organism evidence="4 5">
    <name type="scientific">Aureimonas populi</name>
    <dbReference type="NCBI Taxonomy" id="1701758"/>
    <lineage>
        <taxon>Bacteria</taxon>
        <taxon>Pseudomonadati</taxon>
        <taxon>Pseudomonadota</taxon>
        <taxon>Alphaproteobacteria</taxon>
        <taxon>Hyphomicrobiales</taxon>
        <taxon>Aurantimonadaceae</taxon>
        <taxon>Aureimonas</taxon>
    </lineage>
</organism>
<feature type="transmembrane region" description="Helical" evidence="2">
    <location>
        <begin position="37"/>
        <end position="55"/>
    </location>
</feature>
<proteinExistence type="predicted"/>
<keyword evidence="2" id="KW-0812">Transmembrane</keyword>
<evidence type="ECO:0000313" key="5">
    <source>
        <dbReference type="Proteomes" id="UP001597371"/>
    </source>
</evidence>
<sequence length="301" mass="31228">MGERRHYGLLLVAVAMLLWSTAGLFVRMIDVGVWDLILWRSLFAGGALLAVAFLWPQNGGTYGWTGFGASIVAAISMSAYAASLTLTSVANVLIIYATLPFFTAALAWALMGERSSRRMLMASALSLAGVAIVAGRSLQPSDMAGNGLAILMTVTFAGLLILSRRFPRTDLALVNAVAALLCVAAVLPFSSGAVPAGRDILLLLGLGVLTTALSFLLFLMGGRHIPSTEAALIGLLDVLLGPLWVWLAFAEHPGQGALVGGGIVLMAVTWYLLPGLGRRTGSAPPGPPCPDERAPAGGSAC</sequence>
<evidence type="ECO:0000259" key="3">
    <source>
        <dbReference type="Pfam" id="PF00892"/>
    </source>
</evidence>
<feature type="transmembrane region" description="Helical" evidence="2">
    <location>
        <begin position="62"/>
        <end position="82"/>
    </location>
</feature>
<feature type="transmembrane region" description="Helical" evidence="2">
    <location>
        <begin position="174"/>
        <end position="194"/>
    </location>
</feature>
<feature type="transmembrane region" description="Helical" evidence="2">
    <location>
        <begin position="7"/>
        <end position="25"/>
    </location>
</feature>
<keyword evidence="2" id="KW-1133">Transmembrane helix</keyword>
<feature type="transmembrane region" description="Helical" evidence="2">
    <location>
        <begin position="88"/>
        <end position="108"/>
    </location>
</feature>
<comment type="caution">
    <text evidence="4">The sequence shown here is derived from an EMBL/GenBank/DDBJ whole genome shotgun (WGS) entry which is preliminary data.</text>
</comment>
<dbReference type="SUPFAM" id="SSF103481">
    <property type="entry name" value="Multidrug resistance efflux transporter EmrE"/>
    <property type="match status" value="2"/>
</dbReference>
<keyword evidence="2" id="KW-0472">Membrane</keyword>
<reference evidence="5" key="1">
    <citation type="journal article" date="2019" name="Int. J. Syst. Evol. Microbiol.">
        <title>The Global Catalogue of Microorganisms (GCM) 10K type strain sequencing project: providing services to taxonomists for standard genome sequencing and annotation.</title>
        <authorList>
            <consortium name="The Broad Institute Genomics Platform"/>
            <consortium name="The Broad Institute Genome Sequencing Center for Infectious Disease"/>
            <person name="Wu L."/>
            <person name="Ma J."/>
        </authorList>
    </citation>
    <scope>NUCLEOTIDE SEQUENCE [LARGE SCALE GENOMIC DNA]</scope>
    <source>
        <strain evidence="5">ZS-35-S2</strain>
    </source>
</reference>
<dbReference type="EMBL" id="JBHUIJ010000028">
    <property type="protein sequence ID" value="MFD2239344.1"/>
    <property type="molecule type" value="Genomic_DNA"/>
</dbReference>
<feature type="transmembrane region" description="Helical" evidence="2">
    <location>
        <begin position="120"/>
        <end position="138"/>
    </location>
</feature>
<gene>
    <name evidence="4" type="ORF">ACFSKQ_17995</name>
</gene>
<accession>A0ABW5CQ65</accession>
<feature type="transmembrane region" description="Helical" evidence="2">
    <location>
        <begin position="144"/>
        <end position="162"/>
    </location>
</feature>
<feature type="domain" description="EamA" evidence="3">
    <location>
        <begin position="7"/>
        <end position="133"/>
    </location>
</feature>
<evidence type="ECO:0000256" key="1">
    <source>
        <dbReference type="SAM" id="MobiDB-lite"/>
    </source>
</evidence>
<protein>
    <submittedName>
        <fullName evidence="4">DMT family transporter</fullName>
    </submittedName>
</protein>